<reference evidence="3" key="1">
    <citation type="journal article" date="2019" name="Int. J. Syst. Evol. Microbiol.">
        <title>The Global Catalogue of Microorganisms (GCM) 10K type strain sequencing project: providing services to taxonomists for standard genome sequencing and annotation.</title>
        <authorList>
            <consortium name="The Broad Institute Genomics Platform"/>
            <consortium name="The Broad Institute Genome Sequencing Center for Infectious Disease"/>
            <person name="Wu L."/>
            <person name="Ma J."/>
        </authorList>
    </citation>
    <scope>NUCLEOTIDE SEQUENCE [LARGE SCALE GENOMIC DNA]</scope>
    <source>
        <strain evidence="3">JCM 17225</strain>
    </source>
</reference>
<dbReference type="Proteomes" id="UP001501469">
    <property type="component" value="Unassembled WGS sequence"/>
</dbReference>
<organism evidence="2 3">
    <name type="scientific">Hymenobacter glaciei</name>
    <dbReference type="NCBI Taxonomy" id="877209"/>
    <lineage>
        <taxon>Bacteria</taxon>
        <taxon>Pseudomonadati</taxon>
        <taxon>Bacteroidota</taxon>
        <taxon>Cytophagia</taxon>
        <taxon>Cytophagales</taxon>
        <taxon>Hymenobacteraceae</taxon>
        <taxon>Hymenobacter</taxon>
    </lineage>
</organism>
<proteinExistence type="predicted"/>
<evidence type="ECO:0000313" key="3">
    <source>
        <dbReference type="Proteomes" id="UP001501469"/>
    </source>
</evidence>
<name>A0ABP7U9E6_9BACT</name>
<gene>
    <name evidence="2" type="ORF">GCM10022409_24910</name>
</gene>
<dbReference type="EMBL" id="BAABDK010000017">
    <property type="protein sequence ID" value="GAA4038444.1"/>
    <property type="molecule type" value="Genomic_DNA"/>
</dbReference>
<feature type="compositionally biased region" description="Acidic residues" evidence="1">
    <location>
        <begin position="69"/>
        <end position="85"/>
    </location>
</feature>
<accession>A0ABP7U9E6</accession>
<comment type="caution">
    <text evidence="2">The sequence shown here is derived from an EMBL/GenBank/DDBJ whole genome shotgun (WGS) entry which is preliminary data.</text>
</comment>
<evidence type="ECO:0000256" key="1">
    <source>
        <dbReference type="SAM" id="MobiDB-lite"/>
    </source>
</evidence>
<feature type="region of interest" description="Disordered" evidence="1">
    <location>
        <begin position="59"/>
        <end position="118"/>
    </location>
</feature>
<keyword evidence="3" id="KW-1185">Reference proteome</keyword>
<sequence length="118" mass="12434">MGSFLVSPIPSNSCASYNASGIDFISKALRPVYPGLAATSGILAAPSWTTTTPPYCRPALQLIGPGEQSENEEEDADDLELENDEDHSKLRLARAQPTAEDGSTAARGDDGTINPPFP</sequence>
<dbReference type="RefSeq" id="WP_345054856.1">
    <property type="nucleotide sequence ID" value="NZ_BAABDK010000017.1"/>
</dbReference>
<protein>
    <submittedName>
        <fullName evidence="2">Uncharacterized protein</fullName>
    </submittedName>
</protein>
<evidence type="ECO:0000313" key="2">
    <source>
        <dbReference type="EMBL" id="GAA4038444.1"/>
    </source>
</evidence>